<reference evidence="1" key="1">
    <citation type="submission" date="2019-11" db="EMBL/GenBank/DDBJ databases">
        <title>Nori genome reveals adaptations in red seaweeds to the harsh intertidal environment.</title>
        <authorList>
            <person name="Wang D."/>
            <person name="Mao Y."/>
        </authorList>
    </citation>
    <scope>NUCLEOTIDE SEQUENCE</scope>
    <source>
        <tissue evidence="1">Gametophyte</tissue>
    </source>
</reference>
<accession>A0ACC3BNM1</accession>
<gene>
    <name evidence="1" type="ORF">I4F81_002170</name>
</gene>
<organism evidence="1 2">
    <name type="scientific">Pyropia yezoensis</name>
    <name type="common">Susabi-nori</name>
    <name type="synonym">Porphyra yezoensis</name>
    <dbReference type="NCBI Taxonomy" id="2788"/>
    <lineage>
        <taxon>Eukaryota</taxon>
        <taxon>Rhodophyta</taxon>
        <taxon>Bangiophyceae</taxon>
        <taxon>Bangiales</taxon>
        <taxon>Bangiaceae</taxon>
        <taxon>Pyropia</taxon>
    </lineage>
</organism>
<dbReference type="Proteomes" id="UP000798662">
    <property type="component" value="Chromosome 1"/>
</dbReference>
<dbReference type="EMBL" id="CM020618">
    <property type="protein sequence ID" value="KAK1859575.1"/>
    <property type="molecule type" value="Genomic_DNA"/>
</dbReference>
<protein>
    <submittedName>
        <fullName evidence="1">Uncharacterized protein</fullName>
    </submittedName>
</protein>
<keyword evidence="2" id="KW-1185">Reference proteome</keyword>
<name>A0ACC3BNM1_PYRYE</name>
<proteinExistence type="predicted"/>
<sequence length="298" mass="32281">MAWVPSGCLVGSHNCAHFGGLLFGTFFLFGEAMMDGTAEGSKIVPDCEQRGSEWKKKGAAEQIEEAKVREEPGVMIGNPMHTDIVKRYKGAAEKHARVNGEQSVTFAPVTTAIMRRLYATLVMAYLPRPSVAAGVSATVGQNGGAASGSASSGQSQVPSSLARLDFIVYCLYAFAWTTLARPLSLINMKHKDVSLLDLSLPRNQEFMNLHGHHRFINVAIRVTKRGYNTSDVLIMRAYSCFAVVSSAERDDLGASNVIRCSGQHVNLPSLYQGLVSMAMEHPLVSMDPLVLADTPLFT</sequence>
<evidence type="ECO:0000313" key="2">
    <source>
        <dbReference type="Proteomes" id="UP000798662"/>
    </source>
</evidence>
<comment type="caution">
    <text evidence="1">The sequence shown here is derived from an EMBL/GenBank/DDBJ whole genome shotgun (WGS) entry which is preliminary data.</text>
</comment>
<evidence type="ECO:0000313" key="1">
    <source>
        <dbReference type="EMBL" id="KAK1859575.1"/>
    </source>
</evidence>